<dbReference type="RefSeq" id="WP_060847159.1">
    <property type="nucleotide sequence ID" value="NZ_AP014704.1"/>
</dbReference>
<feature type="domain" description="dATP/dGTP diphosphohydrolase N-terminal" evidence="1">
    <location>
        <begin position="3"/>
        <end position="53"/>
    </location>
</feature>
<protein>
    <recommendedName>
        <fullName evidence="1">dATP/dGTP diphosphohydrolase N-terminal domain-containing protein</fullName>
    </recommendedName>
</protein>
<dbReference type="OrthoDB" id="4569478at2"/>
<evidence type="ECO:0000313" key="3">
    <source>
        <dbReference type="Proteomes" id="UP000061432"/>
    </source>
</evidence>
<name>A0A0C6FSS8_9HYPH</name>
<gene>
    <name evidence="2" type="ORF">Maq22A_c13505</name>
</gene>
<accession>A0A0C6FSS8</accession>
<dbReference type="PATRIC" id="fig|270351.10.peg.2603"/>
<dbReference type="Proteomes" id="UP000061432">
    <property type="component" value="Chromosome"/>
</dbReference>
<dbReference type="STRING" id="270351.Maq22A_c13505"/>
<dbReference type="EMBL" id="AP014704">
    <property type="protein sequence ID" value="BAQ45915.1"/>
    <property type="molecule type" value="Genomic_DNA"/>
</dbReference>
<proteinExistence type="predicted"/>
<dbReference type="Pfam" id="PF18909">
    <property type="entry name" value="dGTP_diPhyd_N"/>
    <property type="match status" value="1"/>
</dbReference>
<evidence type="ECO:0000259" key="1">
    <source>
        <dbReference type="Pfam" id="PF18909"/>
    </source>
</evidence>
<dbReference type="KEGG" id="maqu:Maq22A_c13505"/>
<sequence length="83" mass="8958">MNTYLSAMKRHIDEFAIGVDRAWDSGVPHLAHVAAGCIILLDAMHAGIVIDDRYAVPGFEDVLREVAALKAGWVADKAVRDAA</sequence>
<dbReference type="AlphaFoldDB" id="A0A0C6FSS8"/>
<dbReference type="InterPro" id="IPR044038">
    <property type="entry name" value="dATP/dGTP_diPOhydrolase_N"/>
</dbReference>
<evidence type="ECO:0000313" key="2">
    <source>
        <dbReference type="EMBL" id="BAQ45915.1"/>
    </source>
</evidence>
<organism evidence="2 3">
    <name type="scientific">Methylobacterium aquaticum</name>
    <dbReference type="NCBI Taxonomy" id="270351"/>
    <lineage>
        <taxon>Bacteria</taxon>
        <taxon>Pseudomonadati</taxon>
        <taxon>Pseudomonadota</taxon>
        <taxon>Alphaproteobacteria</taxon>
        <taxon>Hyphomicrobiales</taxon>
        <taxon>Methylobacteriaceae</taxon>
        <taxon>Methylobacterium</taxon>
    </lineage>
</organism>
<reference evidence="3" key="2">
    <citation type="submission" date="2015-01" db="EMBL/GenBank/DDBJ databases">
        <title>Complete genome sequence of Methylobacterium aquaticum strain 22A.</title>
        <authorList>
            <person name="Tani A."/>
            <person name="Ogura Y."/>
            <person name="Hayashi T."/>
        </authorList>
    </citation>
    <scope>NUCLEOTIDE SEQUENCE [LARGE SCALE GENOMIC DNA]</scope>
    <source>
        <strain evidence="3">MA-22A</strain>
    </source>
</reference>
<reference evidence="2 3" key="1">
    <citation type="journal article" date="2015" name="Genome Announc.">
        <title>Complete Genome Sequence of Methylobacterium aquaticum Strain 22A, Isolated from Racomitrium japonicum Moss.</title>
        <authorList>
            <person name="Tani A."/>
            <person name="Ogura Y."/>
            <person name="Hayashi T."/>
            <person name="Kimbara K."/>
        </authorList>
    </citation>
    <scope>NUCLEOTIDE SEQUENCE [LARGE SCALE GENOMIC DNA]</scope>
    <source>
        <strain evidence="2 3">MA-22A</strain>
    </source>
</reference>